<dbReference type="EMBL" id="CAJSLV010000001">
    <property type="protein sequence ID" value="CAG6390870.1"/>
    <property type="molecule type" value="Genomic_DNA"/>
</dbReference>
<dbReference type="Gene3D" id="3.50.50.60">
    <property type="entry name" value="FAD/NAD(P)-binding domain"/>
    <property type="match status" value="1"/>
</dbReference>
<dbReference type="Pfam" id="PF01494">
    <property type="entry name" value="FAD_binding_3"/>
    <property type="match status" value="1"/>
</dbReference>
<dbReference type="PANTHER" id="PTHR43747:SF5">
    <property type="entry name" value="FAD-BINDING DOMAIN-CONTAINING PROTEIN"/>
    <property type="match status" value="1"/>
</dbReference>
<dbReference type="AlphaFoldDB" id="A0A9W4E1H1"/>
<evidence type="ECO:0000313" key="5">
    <source>
        <dbReference type="Proteomes" id="UP001152519"/>
    </source>
</evidence>
<dbReference type="RefSeq" id="WP_251483972.1">
    <property type="nucleotide sequence ID" value="NZ_CAJSLV010000001.1"/>
</dbReference>
<keyword evidence="5" id="KW-1185">Reference proteome</keyword>
<gene>
    <name evidence="4" type="primary">ctcP</name>
    <name evidence="4" type="ORF">SCOCK_10338</name>
</gene>
<accession>A0A9W4E1H1</accession>
<feature type="domain" description="FAD-binding" evidence="3">
    <location>
        <begin position="25"/>
        <end position="217"/>
    </location>
</feature>
<dbReference type="EC" id="1.14.19.49" evidence="4"/>
<dbReference type="GO" id="GO:0071949">
    <property type="term" value="F:FAD binding"/>
    <property type="evidence" value="ECO:0007669"/>
    <property type="project" value="InterPro"/>
</dbReference>
<dbReference type="SUPFAM" id="SSF51905">
    <property type="entry name" value="FAD/NAD(P)-binding domain"/>
    <property type="match status" value="1"/>
</dbReference>
<evidence type="ECO:0000256" key="1">
    <source>
        <dbReference type="ARBA" id="ARBA00023002"/>
    </source>
</evidence>
<dbReference type="Proteomes" id="UP001152519">
    <property type="component" value="Unassembled WGS sequence"/>
</dbReference>
<proteinExistence type="inferred from homology"/>
<name>A0A9W4E1H1_9ACTN</name>
<comment type="similarity">
    <text evidence="2">Belongs to the flavin-dependent halogenase family. Bacterial tryptophan halogenase subfamily.</text>
</comment>
<dbReference type="InterPro" id="IPR002938">
    <property type="entry name" value="FAD-bd"/>
</dbReference>
<reference evidence="4" key="1">
    <citation type="submission" date="2021-05" db="EMBL/GenBank/DDBJ databases">
        <authorList>
            <person name="Arsene-Ploetze F."/>
        </authorList>
    </citation>
    <scope>NUCLEOTIDE SEQUENCE</scope>
    <source>
        <strain evidence="4">DSM 42138</strain>
    </source>
</reference>
<organism evidence="4 5">
    <name type="scientific">Actinacidiphila cocklensis</name>
    <dbReference type="NCBI Taxonomy" id="887465"/>
    <lineage>
        <taxon>Bacteria</taxon>
        <taxon>Bacillati</taxon>
        <taxon>Actinomycetota</taxon>
        <taxon>Actinomycetes</taxon>
        <taxon>Kitasatosporales</taxon>
        <taxon>Streptomycetaceae</taxon>
        <taxon>Actinacidiphila</taxon>
    </lineage>
</organism>
<protein>
    <submittedName>
        <fullName evidence="4">Tetracycline 7-halogenase</fullName>
        <ecNumber evidence="4">1.14.19.49</ecNumber>
    </submittedName>
</protein>
<dbReference type="PRINTS" id="PR00420">
    <property type="entry name" value="RNGMNOXGNASE"/>
</dbReference>
<dbReference type="InterPro" id="IPR050816">
    <property type="entry name" value="Flavin-dep_Halogenase_NPB"/>
</dbReference>
<dbReference type="GO" id="GO:0016491">
    <property type="term" value="F:oxidoreductase activity"/>
    <property type="evidence" value="ECO:0007669"/>
    <property type="project" value="UniProtKB-KW"/>
</dbReference>
<sequence>MTSRAQEHKATEATGAAGRRGEWKECDVLILGSGLAGSVTGAILARQGAKVALVDAGHHPRFAVGESQNPQLVEWLHILAVRYDVPELKHLLDIKAVTENIGPHHGRKQSFGFVKHRPNREPDPREATLFVIPKMLTEATHMFRQDTDSYYLNVAASYGCTIRQDWRATDLDFDDDGVTVTGHDGEVFRAKYLIDASGFRSPLAQKFGLREEPSRLKHHARSMFTHYVGIKPYDEVNNYPEGLNPPPESPFHGGTLHHLIERGWFWIIPFNNHEDSRNPVCSIGLTMDERLYPRRKDITPQEEFDSFLDQYPAVKRQFEGATRVREWVSADRIQYSSKQTVGHRWCLMSHAAGFVDPLYSRGLSNTFEVVDALAWRVLESLKDDDFSVERYEYVERLEQGLLDFNDKIVNSSYIAFSHFRLWNAVFRVWACFTTPATIRQIQARQDYLLSGKDDQVFKDMEKAAYPGLWWPDSHAFKHLLDVTAETCEKYEAGAIDGDKAADIVFEAIRNCESVNTPFGWKDGEEHRFYRATTPTMIKFMWWCNTQAPPEMRALGRAMLSGVVKSSLRGKKLT</sequence>
<dbReference type="InterPro" id="IPR036188">
    <property type="entry name" value="FAD/NAD-bd_sf"/>
</dbReference>
<dbReference type="PANTHER" id="PTHR43747">
    <property type="entry name" value="FAD-BINDING PROTEIN"/>
    <property type="match status" value="1"/>
</dbReference>
<evidence type="ECO:0000256" key="2">
    <source>
        <dbReference type="ARBA" id="ARBA00038396"/>
    </source>
</evidence>
<keyword evidence="1 4" id="KW-0560">Oxidoreductase</keyword>
<evidence type="ECO:0000313" key="4">
    <source>
        <dbReference type="EMBL" id="CAG6390870.1"/>
    </source>
</evidence>
<comment type="caution">
    <text evidence="4">The sequence shown here is derived from an EMBL/GenBank/DDBJ whole genome shotgun (WGS) entry which is preliminary data.</text>
</comment>
<evidence type="ECO:0000259" key="3">
    <source>
        <dbReference type="Pfam" id="PF01494"/>
    </source>
</evidence>